<protein>
    <submittedName>
        <fullName evidence="1">Uncharacterized protein</fullName>
    </submittedName>
</protein>
<reference evidence="1" key="1">
    <citation type="submission" date="2021-03" db="EMBL/GenBank/DDBJ databases">
        <title>Evolutionary priming and transition to the ectomycorrhizal habit in an iconic lineage of mushroom-forming fungi: is preadaptation a requirement?</title>
        <authorList>
            <consortium name="DOE Joint Genome Institute"/>
            <person name="Looney B.P."/>
            <person name="Miyauchi S."/>
            <person name="Morin E."/>
            <person name="Drula E."/>
            <person name="Courty P.E."/>
            <person name="Chicoki N."/>
            <person name="Fauchery L."/>
            <person name="Kohler A."/>
            <person name="Kuo A."/>
            <person name="LaButti K."/>
            <person name="Pangilinan J."/>
            <person name="Lipzen A."/>
            <person name="Riley R."/>
            <person name="Andreopoulos W."/>
            <person name="He G."/>
            <person name="Johnson J."/>
            <person name="Barry K.W."/>
            <person name="Grigoriev I.V."/>
            <person name="Nagy L."/>
            <person name="Hibbett D."/>
            <person name="Henrissat B."/>
            <person name="Matheny P.B."/>
            <person name="Labbe J."/>
            <person name="Martin A.F."/>
        </authorList>
    </citation>
    <scope>NUCLEOTIDE SEQUENCE</scope>
    <source>
        <strain evidence="1">BPL698</strain>
    </source>
</reference>
<dbReference type="EMBL" id="JAGFNK010000002">
    <property type="protein sequence ID" value="KAI9513311.1"/>
    <property type="molecule type" value="Genomic_DNA"/>
</dbReference>
<organism evidence="1 2">
    <name type="scientific">Russula earlei</name>
    <dbReference type="NCBI Taxonomy" id="71964"/>
    <lineage>
        <taxon>Eukaryota</taxon>
        <taxon>Fungi</taxon>
        <taxon>Dikarya</taxon>
        <taxon>Basidiomycota</taxon>
        <taxon>Agaricomycotina</taxon>
        <taxon>Agaricomycetes</taxon>
        <taxon>Russulales</taxon>
        <taxon>Russulaceae</taxon>
        <taxon>Russula</taxon>
    </lineage>
</organism>
<accession>A0ACC0UNR4</accession>
<evidence type="ECO:0000313" key="1">
    <source>
        <dbReference type="EMBL" id="KAI9513311.1"/>
    </source>
</evidence>
<dbReference type="Proteomes" id="UP001207468">
    <property type="component" value="Unassembled WGS sequence"/>
</dbReference>
<evidence type="ECO:0000313" key="2">
    <source>
        <dbReference type="Proteomes" id="UP001207468"/>
    </source>
</evidence>
<sequence>MQCLSRVSLAALAASSRGWHPHHDCPRLPALVLLQKDCIRMQPMAHQSHSTDPLTTSSQHSSLQAIIILDLITTYSQTFTFHI</sequence>
<name>A0ACC0UNR4_9AGAM</name>
<gene>
    <name evidence="1" type="ORF">F5148DRAFT_291374</name>
</gene>
<comment type="caution">
    <text evidence="1">The sequence shown here is derived from an EMBL/GenBank/DDBJ whole genome shotgun (WGS) entry which is preliminary data.</text>
</comment>
<keyword evidence="2" id="KW-1185">Reference proteome</keyword>
<proteinExistence type="predicted"/>